<dbReference type="Pfam" id="PF13462">
    <property type="entry name" value="Thioredoxin_4"/>
    <property type="match status" value="1"/>
</dbReference>
<evidence type="ECO:0000259" key="3">
    <source>
        <dbReference type="Pfam" id="PF13462"/>
    </source>
</evidence>
<dbReference type="SUPFAM" id="SSF52833">
    <property type="entry name" value="Thioredoxin-like"/>
    <property type="match status" value="1"/>
</dbReference>
<evidence type="ECO:0000256" key="2">
    <source>
        <dbReference type="SAM" id="Phobius"/>
    </source>
</evidence>
<protein>
    <submittedName>
        <fullName evidence="4">DSBA oxidoreductase</fullName>
    </submittedName>
</protein>
<evidence type="ECO:0000313" key="4">
    <source>
        <dbReference type="EMBL" id="BAV89098.1"/>
    </source>
</evidence>
<dbReference type="KEGG" id="raj:RA11412_2799"/>
<dbReference type="AlphaFoldDB" id="A0A2Z5R2Y8"/>
<dbReference type="Gene3D" id="3.40.30.10">
    <property type="entry name" value="Glutaredoxin"/>
    <property type="match status" value="1"/>
</dbReference>
<dbReference type="Proteomes" id="UP000250241">
    <property type="component" value="Chromosome"/>
</dbReference>
<feature type="domain" description="Thioredoxin-like fold" evidence="3">
    <location>
        <begin position="130"/>
        <end position="280"/>
    </location>
</feature>
<reference evidence="4 5" key="1">
    <citation type="submission" date="2016-10" db="EMBL/GenBank/DDBJ databases">
        <title>Genome sequence of Rothia aeria strain JCM11412.</title>
        <authorList>
            <person name="Nambu T."/>
        </authorList>
    </citation>
    <scope>NUCLEOTIDE SEQUENCE [LARGE SCALE GENOMIC DNA]</scope>
    <source>
        <strain evidence="4 5">JCM 11412</strain>
    </source>
</reference>
<feature type="transmembrane region" description="Helical" evidence="2">
    <location>
        <begin position="28"/>
        <end position="49"/>
    </location>
</feature>
<keyword evidence="2" id="KW-0812">Transmembrane</keyword>
<feature type="compositionally biased region" description="Polar residues" evidence="1">
    <location>
        <begin position="96"/>
        <end position="111"/>
    </location>
</feature>
<keyword evidence="2" id="KW-1133">Transmembrane helix</keyword>
<feature type="compositionally biased region" description="Basic and acidic residues" evidence="1">
    <location>
        <begin position="1"/>
        <end position="10"/>
    </location>
</feature>
<feature type="compositionally biased region" description="Basic and acidic residues" evidence="1">
    <location>
        <begin position="84"/>
        <end position="95"/>
    </location>
</feature>
<organism evidence="4 5">
    <name type="scientific">Rothia aeria</name>
    <dbReference type="NCBI Taxonomy" id="172042"/>
    <lineage>
        <taxon>Bacteria</taxon>
        <taxon>Bacillati</taxon>
        <taxon>Actinomycetota</taxon>
        <taxon>Actinomycetes</taxon>
        <taxon>Micrococcales</taxon>
        <taxon>Micrococcaceae</taxon>
        <taxon>Rothia</taxon>
    </lineage>
</organism>
<dbReference type="InterPro" id="IPR036249">
    <property type="entry name" value="Thioredoxin-like_sf"/>
</dbReference>
<dbReference type="EMBL" id="AP017895">
    <property type="protein sequence ID" value="BAV89098.1"/>
    <property type="molecule type" value="Genomic_DNA"/>
</dbReference>
<feature type="region of interest" description="Disordered" evidence="1">
    <location>
        <begin position="84"/>
        <end position="113"/>
    </location>
</feature>
<name>A0A2Z5R2Y8_9MICC</name>
<evidence type="ECO:0000313" key="5">
    <source>
        <dbReference type="Proteomes" id="UP000250241"/>
    </source>
</evidence>
<accession>A0A2Z5R2Y8</accession>
<sequence>MSNDAREKARQIAAKQARNNPTKSNRRLLQLGVLAVVLVAVIIVGFVFINGQKQDIPKAGPVPASANEYGGIVITKDGIVKNASKQDQRDADKLGTSDTSITPSASGSATPETLPLGIEKAEEAKKNGKPVHVVIFQDFNCHHCRDFEQANYETIKKLVEDGSITVEYRNMIILDRGSPTQYSARTANAAYAVANQVSADKYLEFQKELFDRQGGGDLNNQQIADIAAKYGANISSDLNDNKWRPLVNVVNEESLNNGVHGTPAIYADGEQFPGPKSEDFPKWVQGKIDAKSSSNRLVCGRPCGA</sequence>
<keyword evidence="5" id="KW-1185">Reference proteome</keyword>
<keyword evidence="2" id="KW-0472">Membrane</keyword>
<dbReference type="InterPro" id="IPR012336">
    <property type="entry name" value="Thioredoxin-like_fold"/>
</dbReference>
<evidence type="ECO:0000256" key="1">
    <source>
        <dbReference type="SAM" id="MobiDB-lite"/>
    </source>
</evidence>
<feature type="region of interest" description="Disordered" evidence="1">
    <location>
        <begin position="1"/>
        <end position="22"/>
    </location>
</feature>
<gene>
    <name evidence="4" type="ORF">RA11412_2799</name>
</gene>
<proteinExistence type="predicted"/>